<dbReference type="InterPro" id="IPR035069">
    <property type="entry name" value="TTHA1013/TTHA0281-like"/>
</dbReference>
<comment type="caution">
    <text evidence="1">The sequence shown here is derived from an EMBL/GenBank/DDBJ whole genome shotgun (WGS) entry which is preliminary data.</text>
</comment>
<gene>
    <name evidence="1" type="ORF">GS597_17785</name>
</gene>
<dbReference type="Gene3D" id="3.30.160.250">
    <property type="match status" value="1"/>
</dbReference>
<name>A0A8K2A1W6_9CYAN</name>
<dbReference type="EMBL" id="WVIC01000048">
    <property type="protein sequence ID" value="NCJ08323.1"/>
    <property type="molecule type" value="Genomic_DNA"/>
</dbReference>
<keyword evidence="2" id="KW-1185">Reference proteome</keyword>
<dbReference type="AlphaFoldDB" id="A0A8K2A1W6"/>
<proteinExistence type="predicted"/>
<organism evidence="1 2">
    <name type="scientific">Petrachloros mirabilis ULC683</name>
    <dbReference type="NCBI Taxonomy" id="2781853"/>
    <lineage>
        <taxon>Bacteria</taxon>
        <taxon>Bacillati</taxon>
        <taxon>Cyanobacteriota</taxon>
        <taxon>Cyanophyceae</taxon>
        <taxon>Synechococcales</taxon>
        <taxon>Petrachlorosaceae</taxon>
        <taxon>Petrachloros</taxon>
        <taxon>Petrachloros mirabilis</taxon>
    </lineage>
</organism>
<protein>
    <submittedName>
        <fullName evidence="1">Type II toxin-antitoxin system HicB family antitoxin</fullName>
    </submittedName>
</protein>
<evidence type="ECO:0000313" key="2">
    <source>
        <dbReference type="Proteomes" id="UP000607397"/>
    </source>
</evidence>
<dbReference type="SUPFAM" id="SSF143100">
    <property type="entry name" value="TTHA1013/TTHA0281-like"/>
    <property type="match status" value="1"/>
</dbReference>
<reference evidence="1" key="1">
    <citation type="submission" date="2019-12" db="EMBL/GenBank/DDBJ databases">
        <title>High-Quality draft genome sequences of three cyanobacteria isolated from the limestone walls of the Old Cathedral of Coimbra.</title>
        <authorList>
            <person name="Tiago I."/>
            <person name="Soares F."/>
            <person name="Portugal A."/>
        </authorList>
    </citation>
    <scope>NUCLEOTIDE SEQUENCE [LARGE SCALE GENOMIC DNA]</scope>
    <source>
        <strain evidence="1">C</strain>
    </source>
</reference>
<evidence type="ECO:0000313" key="1">
    <source>
        <dbReference type="EMBL" id="NCJ08323.1"/>
    </source>
</evidence>
<accession>A0A8K2A1W6</accession>
<dbReference type="RefSeq" id="WP_161826797.1">
    <property type="nucleotide sequence ID" value="NZ_WVIC01000048.1"/>
</dbReference>
<dbReference type="Proteomes" id="UP000607397">
    <property type="component" value="Unassembled WGS sequence"/>
</dbReference>
<sequence length="73" mass="8378">MRDYHINIFYSEEDEAYIADIPDLKYCSAAGDTPQEALREVIIAKQAWLETSKLEGRLTPVPKYKPVIYQTVA</sequence>